<feature type="compositionally biased region" description="Low complexity" evidence="1">
    <location>
        <begin position="401"/>
        <end position="415"/>
    </location>
</feature>
<organism evidence="2 3">
    <name type="scientific">Halteria grandinella</name>
    <dbReference type="NCBI Taxonomy" id="5974"/>
    <lineage>
        <taxon>Eukaryota</taxon>
        <taxon>Sar</taxon>
        <taxon>Alveolata</taxon>
        <taxon>Ciliophora</taxon>
        <taxon>Intramacronucleata</taxon>
        <taxon>Spirotrichea</taxon>
        <taxon>Stichotrichia</taxon>
        <taxon>Sporadotrichida</taxon>
        <taxon>Halteriidae</taxon>
        <taxon>Halteria</taxon>
    </lineage>
</organism>
<sequence>MQSGAQSQFAPKIAQNVLQNNPVSTATDNSLTNPNQKLGSYAAGASQCQSNQNSMKQEASCFSNVNGAQLLQGSHALMPGSQNGLGQTSSPQNLSCPQTGRSQSQLASSSQSAQQVMQAHQQNQSEFSQNPQLDASTGNFKNPLPKNPNSSQLQQAQNSIGLHGSIPSAGRVLNSGNSTPFSGSNSTLLQASTNSSHQNTYSAATPGTNSQVLQALLTQQGKLNSQCENRAGTPSSQVGLNNNGLHLFNGANSISNQGSTGSISGLNLASATSASQINSNNLQSLIDQQNKSQLLIQSNRQNTMVLPQSGANRQMMPSNYNLPNQPQLQHNMQMFVSSGSTPLSYGQPQVGYGQNNQTQNITNQQQALLKTLSASGNQSSLTQQMTESIMAAHQFAKSTNQQQQSAGSGSAASGGHYLNEKNGQSIAPAEGSSSSNIHIQQVQQQQQNQNSNTLTASPVLSTGGK</sequence>
<evidence type="ECO:0000256" key="1">
    <source>
        <dbReference type="SAM" id="MobiDB-lite"/>
    </source>
</evidence>
<dbReference type="EMBL" id="RRYP01018519">
    <property type="protein sequence ID" value="TNV73607.1"/>
    <property type="molecule type" value="Genomic_DNA"/>
</dbReference>
<feature type="compositionally biased region" description="Polar residues" evidence="1">
    <location>
        <begin position="126"/>
        <end position="140"/>
    </location>
</feature>
<dbReference type="AlphaFoldDB" id="A0A8J8SWP1"/>
<reference evidence="2" key="1">
    <citation type="submission" date="2019-06" db="EMBL/GenBank/DDBJ databases">
        <authorList>
            <person name="Zheng W."/>
        </authorList>
    </citation>
    <scope>NUCLEOTIDE SEQUENCE</scope>
    <source>
        <strain evidence="2">QDHG01</strain>
    </source>
</reference>
<proteinExistence type="predicted"/>
<feature type="region of interest" description="Disordered" evidence="1">
    <location>
        <begin position="395"/>
        <end position="465"/>
    </location>
</feature>
<feature type="compositionally biased region" description="Polar residues" evidence="1">
    <location>
        <begin position="147"/>
        <end position="160"/>
    </location>
</feature>
<feature type="compositionally biased region" description="Polar residues" evidence="1">
    <location>
        <begin position="453"/>
        <end position="465"/>
    </location>
</feature>
<feature type="compositionally biased region" description="Polar residues" evidence="1">
    <location>
        <begin position="174"/>
        <end position="205"/>
    </location>
</feature>
<name>A0A8J8SWP1_HALGN</name>
<feature type="compositionally biased region" description="Low complexity" evidence="1">
    <location>
        <begin position="102"/>
        <end position="125"/>
    </location>
</feature>
<feature type="compositionally biased region" description="Polar residues" evidence="1">
    <location>
        <begin position="16"/>
        <end position="38"/>
    </location>
</feature>
<dbReference type="Proteomes" id="UP000785679">
    <property type="component" value="Unassembled WGS sequence"/>
</dbReference>
<gene>
    <name evidence="2" type="ORF">FGO68_gene6370</name>
</gene>
<evidence type="ECO:0000313" key="2">
    <source>
        <dbReference type="EMBL" id="TNV73607.1"/>
    </source>
</evidence>
<protein>
    <submittedName>
        <fullName evidence="2">Uncharacterized protein</fullName>
    </submittedName>
</protein>
<accession>A0A8J8SWP1</accession>
<feature type="compositionally biased region" description="Low complexity" evidence="1">
    <location>
        <begin position="432"/>
        <end position="452"/>
    </location>
</feature>
<keyword evidence="3" id="KW-1185">Reference proteome</keyword>
<feature type="region of interest" description="Disordered" evidence="1">
    <location>
        <begin position="1"/>
        <end position="38"/>
    </location>
</feature>
<evidence type="ECO:0000313" key="3">
    <source>
        <dbReference type="Proteomes" id="UP000785679"/>
    </source>
</evidence>
<feature type="region of interest" description="Disordered" evidence="1">
    <location>
        <begin position="75"/>
        <end position="205"/>
    </location>
</feature>
<feature type="compositionally biased region" description="Polar residues" evidence="1">
    <location>
        <begin position="80"/>
        <end position="101"/>
    </location>
</feature>
<comment type="caution">
    <text evidence="2">The sequence shown here is derived from an EMBL/GenBank/DDBJ whole genome shotgun (WGS) entry which is preliminary data.</text>
</comment>